<dbReference type="InterPro" id="IPR019888">
    <property type="entry name" value="Tscrpt_reg_AsnC-like"/>
</dbReference>
<evidence type="ECO:0000259" key="4">
    <source>
        <dbReference type="PROSITE" id="PS50956"/>
    </source>
</evidence>
<evidence type="ECO:0000313" key="6">
    <source>
        <dbReference type="Proteomes" id="UP000198418"/>
    </source>
</evidence>
<dbReference type="PROSITE" id="PS50956">
    <property type="entry name" value="HTH_ASNC_2"/>
    <property type="match status" value="1"/>
</dbReference>
<dbReference type="GO" id="GO:0005829">
    <property type="term" value="C:cytosol"/>
    <property type="evidence" value="ECO:0007669"/>
    <property type="project" value="TreeGrafter"/>
</dbReference>
<evidence type="ECO:0000256" key="1">
    <source>
        <dbReference type="ARBA" id="ARBA00023015"/>
    </source>
</evidence>
<dbReference type="InterPro" id="IPR036390">
    <property type="entry name" value="WH_DNA-bd_sf"/>
</dbReference>
<sequence length="176" mass="19414">MDRIDLQILKILQDDATVTVAEISSRVALSATPCWKRIQKMETLGILKKRVALLCAPKVGLGLTVHISIQAGDHSSEKLDDFVRAVQAMPEVLEFSRLAGEVDYALKVVTSDISAYDDFYKRLTAIMPLRNVTSHFELQKIKSTTALPLDLAAGAAPEIRESFGRPVERVVALRPV</sequence>
<dbReference type="SUPFAM" id="SSF54909">
    <property type="entry name" value="Dimeric alpha+beta barrel"/>
    <property type="match status" value="1"/>
</dbReference>
<dbReference type="SMART" id="SM00344">
    <property type="entry name" value="HTH_ASNC"/>
    <property type="match status" value="1"/>
</dbReference>
<dbReference type="InterPro" id="IPR019885">
    <property type="entry name" value="Tscrpt_reg_HTH_AsnC-type_CS"/>
</dbReference>
<dbReference type="Pfam" id="PF13404">
    <property type="entry name" value="HTH_AsnC-type"/>
    <property type="match status" value="1"/>
</dbReference>
<dbReference type="GO" id="GO:0043200">
    <property type="term" value="P:response to amino acid"/>
    <property type="evidence" value="ECO:0007669"/>
    <property type="project" value="TreeGrafter"/>
</dbReference>
<dbReference type="AlphaFoldDB" id="A0A212RHB3"/>
<evidence type="ECO:0000313" key="5">
    <source>
        <dbReference type="EMBL" id="SNB71806.1"/>
    </source>
</evidence>
<dbReference type="InterPro" id="IPR000485">
    <property type="entry name" value="AsnC-type_HTH_dom"/>
</dbReference>
<gene>
    <name evidence="5" type="ORF">SAMN06265338_104222</name>
</gene>
<dbReference type="PROSITE" id="PS00519">
    <property type="entry name" value="HTH_ASNC_1"/>
    <property type="match status" value="1"/>
</dbReference>
<dbReference type="Gene3D" id="1.10.10.10">
    <property type="entry name" value="Winged helix-like DNA-binding domain superfamily/Winged helix DNA-binding domain"/>
    <property type="match status" value="1"/>
</dbReference>
<organism evidence="5 6">
    <name type="scientific">Rhodoblastus acidophilus</name>
    <name type="common">Rhodopseudomonas acidophila</name>
    <dbReference type="NCBI Taxonomy" id="1074"/>
    <lineage>
        <taxon>Bacteria</taxon>
        <taxon>Pseudomonadati</taxon>
        <taxon>Pseudomonadota</taxon>
        <taxon>Alphaproteobacteria</taxon>
        <taxon>Hyphomicrobiales</taxon>
        <taxon>Rhodoblastaceae</taxon>
        <taxon>Rhodoblastus</taxon>
    </lineage>
</organism>
<dbReference type="Gene3D" id="3.30.70.920">
    <property type="match status" value="1"/>
</dbReference>
<dbReference type="Pfam" id="PF01037">
    <property type="entry name" value="AsnC_trans_reg"/>
    <property type="match status" value="1"/>
</dbReference>
<protein>
    <submittedName>
        <fullName evidence="5">Lrp/AsnC family transcriptional regulator</fullName>
    </submittedName>
</protein>
<evidence type="ECO:0000256" key="3">
    <source>
        <dbReference type="ARBA" id="ARBA00023163"/>
    </source>
</evidence>
<dbReference type="SUPFAM" id="SSF46785">
    <property type="entry name" value="Winged helix' DNA-binding domain"/>
    <property type="match status" value="1"/>
</dbReference>
<feature type="domain" description="HTH asnC-type" evidence="4">
    <location>
        <begin position="1"/>
        <end position="62"/>
    </location>
</feature>
<accession>A0A212RHB3</accession>
<reference evidence="6" key="1">
    <citation type="submission" date="2017-06" db="EMBL/GenBank/DDBJ databases">
        <authorList>
            <person name="Varghese N."/>
            <person name="Submissions S."/>
        </authorList>
    </citation>
    <scope>NUCLEOTIDE SEQUENCE [LARGE SCALE GENOMIC DNA]</scope>
    <source>
        <strain evidence="6">DSM 137</strain>
    </source>
</reference>
<dbReference type="InterPro" id="IPR019887">
    <property type="entry name" value="Tscrpt_reg_AsnC/Lrp_C"/>
</dbReference>
<keyword evidence="1" id="KW-0805">Transcription regulation</keyword>
<evidence type="ECO:0000256" key="2">
    <source>
        <dbReference type="ARBA" id="ARBA00023125"/>
    </source>
</evidence>
<dbReference type="Proteomes" id="UP000198418">
    <property type="component" value="Unassembled WGS sequence"/>
</dbReference>
<keyword evidence="6" id="KW-1185">Reference proteome</keyword>
<dbReference type="PANTHER" id="PTHR30154">
    <property type="entry name" value="LEUCINE-RESPONSIVE REGULATORY PROTEIN"/>
    <property type="match status" value="1"/>
</dbReference>
<dbReference type="RefSeq" id="WP_088520670.1">
    <property type="nucleotide sequence ID" value="NZ_FYDG01000004.1"/>
</dbReference>
<dbReference type="PRINTS" id="PR00033">
    <property type="entry name" value="HTHASNC"/>
</dbReference>
<dbReference type="InterPro" id="IPR036388">
    <property type="entry name" value="WH-like_DNA-bd_sf"/>
</dbReference>
<dbReference type="GO" id="GO:0043565">
    <property type="term" value="F:sequence-specific DNA binding"/>
    <property type="evidence" value="ECO:0007669"/>
    <property type="project" value="InterPro"/>
</dbReference>
<dbReference type="InterPro" id="IPR011008">
    <property type="entry name" value="Dimeric_a/b-barrel"/>
</dbReference>
<keyword evidence="3" id="KW-0804">Transcription</keyword>
<dbReference type="EMBL" id="FYDG01000004">
    <property type="protein sequence ID" value="SNB71806.1"/>
    <property type="molecule type" value="Genomic_DNA"/>
</dbReference>
<name>A0A212RHB3_RHOAC</name>
<dbReference type="PANTHER" id="PTHR30154:SF17">
    <property type="entry name" value="DNA-BINDING TRANSCRIPTIONAL ACTIVATOR DECR"/>
    <property type="match status" value="1"/>
</dbReference>
<proteinExistence type="predicted"/>
<keyword evidence="2" id="KW-0238">DNA-binding</keyword>
<dbReference type="OrthoDB" id="7847328at2"/>